<organism evidence="9 10">
    <name type="scientific">Tanacetum coccineum</name>
    <dbReference type="NCBI Taxonomy" id="301880"/>
    <lineage>
        <taxon>Eukaryota</taxon>
        <taxon>Viridiplantae</taxon>
        <taxon>Streptophyta</taxon>
        <taxon>Embryophyta</taxon>
        <taxon>Tracheophyta</taxon>
        <taxon>Spermatophyta</taxon>
        <taxon>Magnoliopsida</taxon>
        <taxon>eudicotyledons</taxon>
        <taxon>Gunneridae</taxon>
        <taxon>Pentapetalae</taxon>
        <taxon>asterids</taxon>
        <taxon>campanulids</taxon>
        <taxon>Asterales</taxon>
        <taxon>Asteraceae</taxon>
        <taxon>Asteroideae</taxon>
        <taxon>Anthemideae</taxon>
        <taxon>Anthemidinae</taxon>
        <taxon>Tanacetum</taxon>
    </lineage>
</organism>
<protein>
    <recommendedName>
        <fullName evidence="7">Lipoxygenase</fullName>
        <ecNumber evidence="7">1.13.11.-</ecNumber>
    </recommendedName>
</protein>
<dbReference type="Proteomes" id="UP001151760">
    <property type="component" value="Unassembled WGS sequence"/>
</dbReference>
<dbReference type="EC" id="1.13.11.-" evidence="7"/>
<accession>A0ABQ4YMJ2</accession>
<keyword evidence="4 6" id="KW-0560">Oxidoreductase</keyword>
<dbReference type="Gene3D" id="1.20.245.10">
    <property type="entry name" value="Lipoxygenase-1, Domain 5"/>
    <property type="match status" value="1"/>
</dbReference>
<keyword evidence="5 6" id="KW-0408">Iron</keyword>
<comment type="similarity">
    <text evidence="6">Belongs to the lipoxygenase family.</text>
</comment>
<dbReference type="InterPro" id="IPR027433">
    <property type="entry name" value="Lipoxygenase_dom_3"/>
</dbReference>
<comment type="pathway">
    <text evidence="7">Lipid metabolism; oxylipin biosynthesis.</text>
</comment>
<evidence type="ECO:0000256" key="1">
    <source>
        <dbReference type="ARBA" id="ARBA00001962"/>
    </source>
</evidence>
<evidence type="ECO:0000313" key="9">
    <source>
        <dbReference type="EMBL" id="GJS78681.1"/>
    </source>
</evidence>
<keyword evidence="10" id="KW-1185">Reference proteome</keyword>
<keyword evidence="7" id="KW-0276">Fatty acid metabolism</keyword>
<evidence type="ECO:0000256" key="7">
    <source>
        <dbReference type="RuleBase" id="RU003975"/>
    </source>
</evidence>
<dbReference type="InterPro" id="IPR000907">
    <property type="entry name" value="LipOase"/>
</dbReference>
<comment type="cofactor">
    <cofactor evidence="1 6">
        <name>Fe cation</name>
        <dbReference type="ChEBI" id="CHEBI:24875"/>
    </cofactor>
</comment>
<evidence type="ECO:0000256" key="4">
    <source>
        <dbReference type="ARBA" id="ARBA00023002"/>
    </source>
</evidence>
<reference evidence="9" key="2">
    <citation type="submission" date="2022-01" db="EMBL/GenBank/DDBJ databases">
        <authorList>
            <person name="Yamashiro T."/>
            <person name="Shiraishi A."/>
            <person name="Satake H."/>
            <person name="Nakayama K."/>
        </authorList>
    </citation>
    <scope>NUCLEOTIDE SEQUENCE</scope>
</reference>
<dbReference type="InterPro" id="IPR036226">
    <property type="entry name" value="LipOase_C_sf"/>
</dbReference>
<dbReference type="InterPro" id="IPR001246">
    <property type="entry name" value="LipOase_plant"/>
</dbReference>
<dbReference type="PRINTS" id="PR00087">
    <property type="entry name" value="LIPOXYGENASE"/>
</dbReference>
<keyword evidence="7" id="KW-0925">Oxylipin biosynthesis</keyword>
<evidence type="ECO:0000256" key="3">
    <source>
        <dbReference type="ARBA" id="ARBA00022964"/>
    </source>
</evidence>
<keyword evidence="7" id="KW-0443">Lipid metabolism</keyword>
<dbReference type="Gene3D" id="3.10.450.60">
    <property type="match status" value="1"/>
</dbReference>
<evidence type="ECO:0000256" key="2">
    <source>
        <dbReference type="ARBA" id="ARBA00022723"/>
    </source>
</evidence>
<evidence type="ECO:0000313" key="10">
    <source>
        <dbReference type="Proteomes" id="UP001151760"/>
    </source>
</evidence>
<sequence>MALAKELIGTSILQEKQPSFTSSKALKPMHQNHVSISENGSFRIRTKKVVVKSAISKDIAKFVTKSEKDSKKVSFKVRGVLTVRNKVQEDFKETLVKKIDAFADQLIGRNIVLELFSLDIHPSRGNDFIRPLLGGQKIPYPRRCRTGRAPSDTDISAESRVEKPFPLYVPRDEQFDKSKQNTFSTSRLKAVLHNLLPSMVASISKKHDFKGFSQIESLYSEGVLLKLGLQDDLIKKLRLPNLVTRLHESSQGGGLLKYDTPKILSKDRFSWLRDDEFARQALAGVNPVSIEKLKVFPPVSQLDPEIYGPQESALREEHILGYLNSMSVQQITGYYLAEEWFTTPEACFSPLSSATSNWTWQLAKAHVCSNDAGVHQLSHHWLRTHAAMEPFILSAHRQLSAMHPIYKLLDPHMRYTLEINAISRQNLLNADGVIEQGFTPGRYCAAAYKHWRFDLEGLPADLIRRGMAVPDPSQRHGIKLLIEDYPYASDGLLIWEAIQ</sequence>
<keyword evidence="7" id="KW-0275">Fatty acid biosynthesis</keyword>
<comment type="caution">
    <text evidence="9">The sequence shown here is derived from an EMBL/GenBank/DDBJ whole genome shotgun (WGS) entry which is preliminary data.</text>
</comment>
<dbReference type="PANTHER" id="PTHR11771">
    <property type="entry name" value="LIPOXYGENASE"/>
    <property type="match status" value="1"/>
</dbReference>
<evidence type="ECO:0000256" key="6">
    <source>
        <dbReference type="RuleBase" id="RU003974"/>
    </source>
</evidence>
<dbReference type="InterPro" id="IPR013819">
    <property type="entry name" value="LipOase_C"/>
</dbReference>
<evidence type="ECO:0000256" key="5">
    <source>
        <dbReference type="ARBA" id="ARBA00023004"/>
    </source>
</evidence>
<reference evidence="9" key="1">
    <citation type="journal article" date="2022" name="Int. J. Mol. Sci.">
        <title>Draft Genome of Tanacetum Coccineum: Genomic Comparison of Closely Related Tanacetum-Family Plants.</title>
        <authorList>
            <person name="Yamashiro T."/>
            <person name="Shiraishi A."/>
            <person name="Nakayama K."/>
            <person name="Satake H."/>
        </authorList>
    </citation>
    <scope>NUCLEOTIDE SEQUENCE</scope>
</reference>
<dbReference type="EMBL" id="BQNB010010542">
    <property type="protein sequence ID" value="GJS78681.1"/>
    <property type="molecule type" value="Genomic_DNA"/>
</dbReference>
<dbReference type="PRINTS" id="PR00468">
    <property type="entry name" value="PLTLPOXGNASE"/>
</dbReference>
<dbReference type="SUPFAM" id="SSF48484">
    <property type="entry name" value="Lipoxigenase"/>
    <property type="match status" value="1"/>
</dbReference>
<dbReference type="Gene3D" id="4.10.375.10">
    <property type="entry name" value="Lipoxygenase-1, Domain 2"/>
    <property type="match status" value="1"/>
</dbReference>
<dbReference type="Pfam" id="PF00305">
    <property type="entry name" value="Lipoxygenase"/>
    <property type="match status" value="2"/>
</dbReference>
<dbReference type="PROSITE" id="PS00711">
    <property type="entry name" value="LIPOXYGENASE_1"/>
    <property type="match status" value="1"/>
</dbReference>
<name>A0ABQ4YMJ2_9ASTR</name>
<dbReference type="Gene3D" id="4.10.372.10">
    <property type="entry name" value="Lipoxygenase-1, Domain 3"/>
    <property type="match status" value="1"/>
</dbReference>
<keyword evidence="3 6" id="KW-0223">Dioxygenase</keyword>
<feature type="domain" description="Lipoxygenase" evidence="8">
    <location>
        <begin position="81"/>
        <end position="499"/>
    </location>
</feature>
<proteinExistence type="inferred from homology"/>
<dbReference type="InterPro" id="IPR020833">
    <property type="entry name" value="LipOase_Fe_BS"/>
</dbReference>
<dbReference type="InterPro" id="IPR020834">
    <property type="entry name" value="LipOase_CS"/>
</dbReference>
<gene>
    <name evidence="9" type="ORF">Tco_0728562</name>
</gene>
<comment type="function">
    <text evidence="7">Plant lipoxygenase may be involved in a number of diverse aspects of plant physiology including growth and development, pest resistance, and senescence or responses to wounding.</text>
</comment>
<keyword evidence="7" id="KW-0444">Lipid biosynthesis</keyword>
<dbReference type="PROSITE" id="PS00081">
    <property type="entry name" value="LIPOXYGENASE_2"/>
    <property type="match status" value="1"/>
</dbReference>
<evidence type="ECO:0000259" key="8">
    <source>
        <dbReference type="PROSITE" id="PS51393"/>
    </source>
</evidence>
<dbReference type="PROSITE" id="PS51393">
    <property type="entry name" value="LIPOXYGENASE_3"/>
    <property type="match status" value="1"/>
</dbReference>
<keyword evidence="2 6" id="KW-0479">Metal-binding</keyword>